<evidence type="ECO:0000313" key="3">
    <source>
        <dbReference type="EMBL" id="GBF87485.1"/>
    </source>
</evidence>
<dbReference type="AlphaFoldDB" id="A0A2V0NRN4"/>
<accession>A0A2V0NRN4</accession>
<feature type="transmembrane region" description="Helical" evidence="2">
    <location>
        <begin position="54"/>
        <end position="73"/>
    </location>
</feature>
<dbReference type="Proteomes" id="UP000247498">
    <property type="component" value="Unassembled WGS sequence"/>
</dbReference>
<dbReference type="EMBL" id="BDRX01000001">
    <property type="protein sequence ID" value="GBF87485.1"/>
    <property type="molecule type" value="Genomic_DNA"/>
</dbReference>
<protein>
    <submittedName>
        <fullName evidence="3">Uncharacterized protein</fullName>
    </submittedName>
</protein>
<name>A0A2V0NRN4_9CHLO</name>
<evidence type="ECO:0000313" key="4">
    <source>
        <dbReference type="Proteomes" id="UP000247498"/>
    </source>
</evidence>
<dbReference type="GO" id="GO:0009535">
    <property type="term" value="C:chloroplast thylakoid membrane"/>
    <property type="evidence" value="ECO:0007669"/>
    <property type="project" value="TreeGrafter"/>
</dbReference>
<keyword evidence="4" id="KW-1185">Reference proteome</keyword>
<feature type="region of interest" description="Disordered" evidence="1">
    <location>
        <begin position="1"/>
        <end position="21"/>
    </location>
</feature>
<keyword evidence="2" id="KW-1133">Transmembrane helix</keyword>
<dbReference type="InterPro" id="IPR040377">
    <property type="entry name" value="Ssl2009-like"/>
</dbReference>
<gene>
    <name evidence="3" type="ORF">Rsub_00196</name>
</gene>
<keyword evidence="2" id="KW-0472">Membrane</keyword>
<comment type="caution">
    <text evidence="3">The sequence shown here is derived from an EMBL/GenBank/DDBJ whole genome shotgun (WGS) entry which is preliminary data.</text>
</comment>
<dbReference type="FunCoup" id="A0A2V0NRN4">
    <property type="interactions" value="501"/>
</dbReference>
<proteinExistence type="predicted"/>
<dbReference type="GO" id="GO:0009706">
    <property type="term" value="C:chloroplast inner membrane"/>
    <property type="evidence" value="ECO:0007669"/>
    <property type="project" value="TreeGrafter"/>
</dbReference>
<sequence length="139" mass="14915">MATACRNMQGLARQQRPAPRAPRAAAAARFVVARPSSAGRQLTVVASSERDSNFMSGFIMGGVVFGTLGFLFAPQISRALLGDDQRLRLPRFMEEEGPKDPEATKQELIDKIAQLNASIDEVASSLKRGEAEPATAEVA</sequence>
<dbReference type="STRING" id="307507.A0A2V0NRN4"/>
<dbReference type="InParanoid" id="A0A2V0NRN4"/>
<dbReference type="PANTHER" id="PTHR34048:SF3">
    <property type="entry name" value="LOW-DENSITY RECEPTOR-LIKE PROTEIN"/>
    <property type="match status" value="1"/>
</dbReference>
<keyword evidence="2" id="KW-0812">Transmembrane</keyword>
<dbReference type="PANTHER" id="PTHR34048">
    <property type="entry name" value="LOW-DENSITY RECEPTOR-LIKE PROTEIN"/>
    <property type="match status" value="1"/>
</dbReference>
<reference evidence="3 4" key="1">
    <citation type="journal article" date="2018" name="Sci. Rep.">
        <title>Raphidocelis subcapitata (=Pseudokirchneriella subcapitata) provides an insight into genome evolution and environmental adaptations in the Sphaeropleales.</title>
        <authorList>
            <person name="Suzuki S."/>
            <person name="Yamaguchi H."/>
            <person name="Nakajima N."/>
            <person name="Kawachi M."/>
        </authorList>
    </citation>
    <scope>NUCLEOTIDE SEQUENCE [LARGE SCALE GENOMIC DNA]</scope>
    <source>
        <strain evidence="3 4">NIES-35</strain>
    </source>
</reference>
<feature type="compositionally biased region" description="Low complexity" evidence="1">
    <location>
        <begin position="12"/>
        <end position="21"/>
    </location>
</feature>
<evidence type="ECO:0000256" key="2">
    <source>
        <dbReference type="SAM" id="Phobius"/>
    </source>
</evidence>
<dbReference type="OrthoDB" id="1700403at2759"/>
<evidence type="ECO:0000256" key="1">
    <source>
        <dbReference type="SAM" id="MobiDB-lite"/>
    </source>
</evidence>
<organism evidence="3 4">
    <name type="scientific">Raphidocelis subcapitata</name>
    <dbReference type="NCBI Taxonomy" id="307507"/>
    <lineage>
        <taxon>Eukaryota</taxon>
        <taxon>Viridiplantae</taxon>
        <taxon>Chlorophyta</taxon>
        <taxon>core chlorophytes</taxon>
        <taxon>Chlorophyceae</taxon>
        <taxon>CS clade</taxon>
        <taxon>Sphaeropleales</taxon>
        <taxon>Selenastraceae</taxon>
        <taxon>Raphidocelis</taxon>
    </lineage>
</organism>